<dbReference type="CDD" id="cd08419">
    <property type="entry name" value="PBP2_CbbR_RubisCO_like"/>
    <property type="match status" value="1"/>
</dbReference>
<dbReference type="Proteomes" id="UP000189177">
    <property type="component" value="Unassembled WGS sequence"/>
</dbReference>
<comment type="similarity">
    <text evidence="1">Belongs to the LysR transcriptional regulatory family.</text>
</comment>
<proteinExistence type="inferred from homology"/>
<evidence type="ECO:0000256" key="4">
    <source>
        <dbReference type="ARBA" id="ARBA00023163"/>
    </source>
</evidence>
<dbReference type="InterPro" id="IPR036388">
    <property type="entry name" value="WH-like_DNA-bd_sf"/>
</dbReference>
<evidence type="ECO:0000256" key="1">
    <source>
        <dbReference type="ARBA" id="ARBA00009437"/>
    </source>
</evidence>
<evidence type="ECO:0000313" key="6">
    <source>
        <dbReference type="EMBL" id="OOC10155.1"/>
    </source>
</evidence>
<dbReference type="GO" id="GO:0003700">
    <property type="term" value="F:DNA-binding transcription factor activity"/>
    <property type="evidence" value="ECO:0007669"/>
    <property type="project" value="InterPro"/>
</dbReference>
<dbReference type="PANTHER" id="PTHR30126:SF5">
    <property type="entry name" value="HTH-TYPE TRANSCRIPTIONAL ACTIVATOR CMPR"/>
    <property type="match status" value="1"/>
</dbReference>
<dbReference type="OrthoDB" id="9771171at2"/>
<evidence type="ECO:0000256" key="3">
    <source>
        <dbReference type="ARBA" id="ARBA00023125"/>
    </source>
</evidence>
<reference evidence="6 7" key="1">
    <citation type="submission" date="2017-02" db="EMBL/GenBank/DDBJ databases">
        <title>Genomic diversity within the haloalkaliphilic genus Thioalkalivibrio.</title>
        <authorList>
            <person name="Ahn A.-C."/>
            <person name="Meier-Kolthoff J."/>
            <person name="Overmars L."/>
            <person name="Richter M."/>
            <person name="Woyke T."/>
            <person name="Sorokin D.Y."/>
            <person name="Muyzer G."/>
        </authorList>
    </citation>
    <scope>NUCLEOTIDE SEQUENCE [LARGE SCALE GENOMIC DNA]</scope>
    <source>
        <strain evidence="6 7">HL17</strain>
    </source>
</reference>
<dbReference type="RefSeq" id="WP_018871377.1">
    <property type="nucleotide sequence ID" value="NZ_MUZR01000023.1"/>
</dbReference>
<dbReference type="GO" id="GO:0000976">
    <property type="term" value="F:transcription cis-regulatory region binding"/>
    <property type="evidence" value="ECO:0007669"/>
    <property type="project" value="TreeGrafter"/>
</dbReference>
<dbReference type="STRING" id="252474.B1A74_07305"/>
<accession>A0A1V2ZYL5</accession>
<dbReference type="SUPFAM" id="SSF46785">
    <property type="entry name" value="Winged helix' DNA-binding domain"/>
    <property type="match status" value="1"/>
</dbReference>
<sequence>MLKSELPAHLIRHATLRQLQVFEAIVRLGSFTRAAEELHLTQPTVSIQIKKLSSALGLPLFEYVGRRASPTEVGLLLYDTCREMLGALTNLEMKLAEMHGLKRGRLRLAVITTAQYFAPSILGQFARRYPDVELSLEVSNFDRVLDRLANNDDDLYIIGHVPERLTDVAVYPFAPNPLVVMASRDHPLAGRRNIPLQELEQENFLMREPGSGIRESTLKLFQEHGINPRVRMELGSNEAIKQAVIGGLGISVLSLHTLSAEGAEGPVALLDVEHFPIHRQWHIVHPRQKVLSVVAQTFLDFAIQDEARLRNQIEDMLAAFKAQADAGQGPSAG</sequence>
<evidence type="ECO:0000256" key="2">
    <source>
        <dbReference type="ARBA" id="ARBA00023015"/>
    </source>
</evidence>
<dbReference type="PROSITE" id="PS50931">
    <property type="entry name" value="HTH_LYSR"/>
    <property type="match status" value="1"/>
</dbReference>
<dbReference type="InterPro" id="IPR036390">
    <property type="entry name" value="WH_DNA-bd_sf"/>
</dbReference>
<dbReference type="AlphaFoldDB" id="A0A1V2ZYL5"/>
<keyword evidence="7" id="KW-1185">Reference proteome</keyword>
<dbReference type="EMBL" id="MUZR01000023">
    <property type="protein sequence ID" value="OOC10155.1"/>
    <property type="molecule type" value="Genomic_DNA"/>
</dbReference>
<evidence type="ECO:0000259" key="5">
    <source>
        <dbReference type="PROSITE" id="PS50931"/>
    </source>
</evidence>
<comment type="caution">
    <text evidence="6">The sequence shown here is derived from an EMBL/GenBank/DDBJ whole genome shotgun (WGS) entry which is preliminary data.</text>
</comment>
<dbReference type="PANTHER" id="PTHR30126">
    <property type="entry name" value="HTH-TYPE TRANSCRIPTIONAL REGULATOR"/>
    <property type="match status" value="1"/>
</dbReference>
<dbReference type="InterPro" id="IPR000847">
    <property type="entry name" value="LysR_HTH_N"/>
</dbReference>
<gene>
    <name evidence="6" type="ORF">B1A74_07305</name>
</gene>
<keyword evidence="4" id="KW-0804">Transcription</keyword>
<feature type="domain" description="HTH lysR-type" evidence="5">
    <location>
        <begin position="15"/>
        <end position="71"/>
    </location>
</feature>
<keyword evidence="3" id="KW-0238">DNA-binding</keyword>
<dbReference type="Pfam" id="PF00126">
    <property type="entry name" value="HTH_1"/>
    <property type="match status" value="1"/>
</dbReference>
<dbReference type="Gene3D" id="1.10.10.10">
    <property type="entry name" value="Winged helix-like DNA-binding domain superfamily/Winged helix DNA-binding domain"/>
    <property type="match status" value="1"/>
</dbReference>
<name>A0A1V2ZYL5_9GAMM</name>
<protein>
    <submittedName>
        <fullName evidence="6">LysR family transcriptional regulator</fullName>
    </submittedName>
</protein>
<organism evidence="6 7">
    <name type="scientific">Thioalkalivibrio halophilus</name>
    <dbReference type="NCBI Taxonomy" id="252474"/>
    <lineage>
        <taxon>Bacteria</taxon>
        <taxon>Pseudomonadati</taxon>
        <taxon>Pseudomonadota</taxon>
        <taxon>Gammaproteobacteria</taxon>
        <taxon>Chromatiales</taxon>
        <taxon>Ectothiorhodospiraceae</taxon>
        <taxon>Thioalkalivibrio</taxon>
    </lineage>
</organism>
<dbReference type="PRINTS" id="PR00039">
    <property type="entry name" value="HTHLYSR"/>
</dbReference>
<dbReference type="Gene3D" id="3.40.190.290">
    <property type="match status" value="1"/>
</dbReference>
<dbReference type="Pfam" id="PF03466">
    <property type="entry name" value="LysR_substrate"/>
    <property type="match status" value="1"/>
</dbReference>
<evidence type="ECO:0000313" key="7">
    <source>
        <dbReference type="Proteomes" id="UP000189177"/>
    </source>
</evidence>
<dbReference type="SUPFAM" id="SSF53850">
    <property type="entry name" value="Periplasmic binding protein-like II"/>
    <property type="match status" value="1"/>
</dbReference>
<keyword evidence="2" id="KW-0805">Transcription regulation</keyword>
<dbReference type="FunFam" id="1.10.10.10:FF:000001">
    <property type="entry name" value="LysR family transcriptional regulator"/>
    <property type="match status" value="1"/>
</dbReference>
<dbReference type="InterPro" id="IPR005119">
    <property type="entry name" value="LysR_subst-bd"/>
</dbReference>